<sequence length="266" mass="27650">MTAALRAAAAPRDRLGFGLYLVPGYPTWDVSLAAAEAAAARGIDFLEFPVLTEPEFSGSTGGVVAEAIALAGEHLDPHSPRLRDWLRRAPAAVGIVYRSAWPIPGDWRAGTSVLSACSGLLCEHDAQPFAEYAETARRHGIPLVPTVRASAEGLADTEVLHHGDGFVYCALSGETGSRGDFGDGLERTLDSVHDARPDLPAYAAFGIRTPGDVAEIAARGADGFIVGSHALALLGTAGLDGFEGWLDDMLAARTGPAPVSAPRAGN</sequence>
<keyword evidence="5" id="KW-0822">Tryptophan biosynthesis</keyword>
<organism evidence="9 10">
    <name type="scientific">Amycolatopsis rubida</name>
    <dbReference type="NCBI Taxonomy" id="112413"/>
    <lineage>
        <taxon>Bacteria</taxon>
        <taxon>Bacillati</taxon>
        <taxon>Actinomycetota</taxon>
        <taxon>Actinomycetes</taxon>
        <taxon>Pseudonocardiales</taxon>
        <taxon>Pseudonocardiaceae</taxon>
        <taxon>Amycolatopsis</taxon>
    </lineage>
</organism>
<evidence type="ECO:0000313" key="10">
    <source>
        <dbReference type="Proteomes" id="UP000470404"/>
    </source>
</evidence>
<dbReference type="InterPro" id="IPR002028">
    <property type="entry name" value="Trp_synthase_suA"/>
</dbReference>
<gene>
    <name evidence="9" type="ORF">G3I59_24705</name>
</gene>
<evidence type="ECO:0000256" key="1">
    <source>
        <dbReference type="ARBA" id="ARBA00004733"/>
    </source>
</evidence>
<keyword evidence="10" id="KW-1185">Reference proteome</keyword>
<dbReference type="SUPFAM" id="SSF51366">
    <property type="entry name" value="Ribulose-phoshate binding barrel"/>
    <property type="match status" value="1"/>
</dbReference>
<reference evidence="9 10" key="1">
    <citation type="submission" date="2020-01" db="EMBL/GenBank/DDBJ databases">
        <title>Insect and environment-associated Actinomycetes.</title>
        <authorList>
            <person name="Currrie C."/>
            <person name="Chevrette M."/>
            <person name="Carlson C."/>
            <person name="Stubbendieck R."/>
            <person name="Wendt-Pienkowski E."/>
        </authorList>
    </citation>
    <scope>NUCLEOTIDE SEQUENCE [LARGE SCALE GENOMIC DNA]</scope>
    <source>
        <strain evidence="9 10">SID8386</strain>
    </source>
</reference>
<evidence type="ECO:0000256" key="2">
    <source>
        <dbReference type="ARBA" id="ARBA00011270"/>
    </source>
</evidence>
<evidence type="ECO:0000256" key="8">
    <source>
        <dbReference type="ARBA" id="ARBA00049047"/>
    </source>
</evidence>
<evidence type="ECO:0000313" key="9">
    <source>
        <dbReference type="EMBL" id="NEC58715.1"/>
    </source>
</evidence>
<dbReference type="InterPro" id="IPR011060">
    <property type="entry name" value="RibuloseP-bd_barrel"/>
</dbReference>
<name>A0ABX0BW85_9PSEU</name>
<evidence type="ECO:0000256" key="6">
    <source>
        <dbReference type="ARBA" id="ARBA00023141"/>
    </source>
</evidence>
<keyword evidence="7" id="KW-0456">Lyase</keyword>
<accession>A0ABX0BW85</accession>
<protein>
    <recommendedName>
        <fullName evidence="3">tryptophan synthase</fullName>
        <ecNumber evidence="3">4.2.1.20</ecNumber>
    </recommendedName>
</protein>
<comment type="catalytic activity">
    <reaction evidence="8">
        <text>(1S,2R)-1-C-(indol-3-yl)glycerol 3-phosphate + L-serine = D-glyceraldehyde 3-phosphate + L-tryptophan + H2O</text>
        <dbReference type="Rhea" id="RHEA:10532"/>
        <dbReference type="ChEBI" id="CHEBI:15377"/>
        <dbReference type="ChEBI" id="CHEBI:33384"/>
        <dbReference type="ChEBI" id="CHEBI:57912"/>
        <dbReference type="ChEBI" id="CHEBI:58866"/>
        <dbReference type="ChEBI" id="CHEBI:59776"/>
        <dbReference type="EC" id="4.2.1.20"/>
    </reaction>
</comment>
<dbReference type="Proteomes" id="UP000470404">
    <property type="component" value="Unassembled WGS sequence"/>
</dbReference>
<dbReference type="RefSeq" id="WP_067588452.1">
    <property type="nucleotide sequence ID" value="NZ_JAAGNC010000126.1"/>
</dbReference>
<comment type="subunit">
    <text evidence="2">Tetramer of two alpha and two beta chains.</text>
</comment>
<dbReference type="EC" id="4.2.1.20" evidence="3"/>
<dbReference type="Gene3D" id="3.20.20.70">
    <property type="entry name" value="Aldolase class I"/>
    <property type="match status" value="1"/>
</dbReference>
<dbReference type="InterPro" id="IPR013785">
    <property type="entry name" value="Aldolase_TIM"/>
</dbReference>
<dbReference type="Pfam" id="PF00290">
    <property type="entry name" value="Trp_syntA"/>
    <property type="match status" value="1"/>
</dbReference>
<keyword evidence="6" id="KW-0057">Aromatic amino acid biosynthesis</keyword>
<evidence type="ECO:0000256" key="5">
    <source>
        <dbReference type="ARBA" id="ARBA00022822"/>
    </source>
</evidence>
<comment type="pathway">
    <text evidence="1">Amino-acid biosynthesis; L-tryptophan biosynthesis; L-tryptophan from chorismate: step 5/5.</text>
</comment>
<comment type="caution">
    <text evidence="9">The sequence shown here is derived from an EMBL/GenBank/DDBJ whole genome shotgun (WGS) entry which is preliminary data.</text>
</comment>
<evidence type="ECO:0000256" key="4">
    <source>
        <dbReference type="ARBA" id="ARBA00022605"/>
    </source>
</evidence>
<evidence type="ECO:0000256" key="7">
    <source>
        <dbReference type="ARBA" id="ARBA00023239"/>
    </source>
</evidence>
<evidence type="ECO:0000256" key="3">
    <source>
        <dbReference type="ARBA" id="ARBA00012043"/>
    </source>
</evidence>
<dbReference type="EMBL" id="JAAGNC010000126">
    <property type="protein sequence ID" value="NEC58715.1"/>
    <property type="molecule type" value="Genomic_DNA"/>
</dbReference>
<dbReference type="PANTHER" id="PTHR43406:SF1">
    <property type="entry name" value="TRYPTOPHAN SYNTHASE ALPHA CHAIN, CHLOROPLASTIC"/>
    <property type="match status" value="1"/>
</dbReference>
<keyword evidence="4" id="KW-0028">Amino-acid biosynthesis</keyword>
<proteinExistence type="predicted"/>
<dbReference type="PANTHER" id="PTHR43406">
    <property type="entry name" value="TRYPTOPHAN SYNTHASE, ALPHA CHAIN"/>
    <property type="match status" value="1"/>
</dbReference>